<dbReference type="AlphaFoldDB" id="A0A9X1SWZ1"/>
<comment type="caution">
    <text evidence="3">The sequence shown here is derived from an EMBL/GenBank/DDBJ whole genome shotgun (WGS) entry which is preliminary data.</text>
</comment>
<evidence type="ECO:0000313" key="3">
    <source>
        <dbReference type="EMBL" id="MCD5315234.1"/>
    </source>
</evidence>
<keyword evidence="2" id="KW-1133">Transmembrane helix</keyword>
<protein>
    <submittedName>
        <fullName evidence="3">Uncharacterized protein</fullName>
    </submittedName>
</protein>
<evidence type="ECO:0000256" key="1">
    <source>
        <dbReference type="SAM" id="MobiDB-lite"/>
    </source>
</evidence>
<keyword evidence="2" id="KW-0812">Transmembrane</keyword>
<dbReference type="EMBL" id="JAJOMB010000020">
    <property type="protein sequence ID" value="MCD5315234.1"/>
    <property type="molecule type" value="Genomic_DNA"/>
</dbReference>
<proteinExistence type="predicted"/>
<gene>
    <name evidence="3" type="ORF">LR394_30465</name>
</gene>
<organism evidence="3 4">
    <name type="scientific">Kineosporia babensis</name>
    <dbReference type="NCBI Taxonomy" id="499548"/>
    <lineage>
        <taxon>Bacteria</taxon>
        <taxon>Bacillati</taxon>
        <taxon>Actinomycetota</taxon>
        <taxon>Actinomycetes</taxon>
        <taxon>Kineosporiales</taxon>
        <taxon>Kineosporiaceae</taxon>
        <taxon>Kineosporia</taxon>
    </lineage>
</organism>
<reference evidence="3" key="1">
    <citation type="submission" date="2021-11" db="EMBL/GenBank/DDBJ databases">
        <title>Streptomyces corallinus and Kineosporia corallina sp. nov., two new coral-derived marine actinobacteria.</title>
        <authorList>
            <person name="Buangrab K."/>
            <person name="Sutthacheep M."/>
            <person name="Yeemin T."/>
            <person name="Harunari E."/>
            <person name="Igarashi Y."/>
            <person name="Sripreechasak P."/>
            <person name="Kanchanasin P."/>
            <person name="Tanasupawat S."/>
            <person name="Phongsopitanun W."/>
        </authorList>
    </citation>
    <scope>NUCLEOTIDE SEQUENCE</scope>
    <source>
        <strain evidence="3">JCM 31032</strain>
    </source>
</reference>
<feature type="region of interest" description="Disordered" evidence="1">
    <location>
        <begin position="1"/>
        <end position="24"/>
    </location>
</feature>
<name>A0A9X1SWZ1_9ACTN</name>
<sequence>MNDRQIEDLMRRARPVQSPSSGFHQARQELLEEIMSSQTEETLETGSDVTPLRIRPVKRTAWLAGVAAAAALVLPLVFFPNNDETVSPAADLPQQELKSDGNPYLFVENDDWKLTELYQGAAQDGSETFTRGRESMTISWLPMRIWDRTLERLGPDIDERGTIDVFGQEATILGLDLHYELLIPVGEVFVTVRIDGIREREAFLSAVSGLRVLQPQEWEAALGEGFVRPETSVAVAEEMLSDVPVPAGLEAADLRAEYSQDRYYFGIDVLRTVSCAWLEEYAQARAADDDKGMAAVDDALSGHREWAVLQEMNRTGDWGSQVPIFAAKVAIRADVSPYQEALSCDR</sequence>
<accession>A0A9X1SWZ1</accession>
<evidence type="ECO:0000313" key="4">
    <source>
        <dbReference type="Proteomes" id="UP001138997"/>
    </source>
</evidence>
<keyword evidence="2" id="KW-0472">Membrane</keyword>
<feature type="compositionally biased region" description="Basic and acidic residues" evidence="1">
    <location>
        <begin position="1"/>
        <end position="11"/>
    </location>
</feature>
<dbReference type="Proteomes" id="UP001138997">
    <property type="component" value="Unassembled WGS sequence"/>
</dbReference>
<feature type="transmembrane region" description="Helical" evidence="2">
    <location>
        <begin position="61"/>
        <end position="79"/>
    </location>
</feature>
<evidence type="ECO:0000256" key="2">
    <source>
        <dbReference type="SAM" id="Phobius"/>
    </source>
</evidence>
<keyword evidence="4" id="KW-1185">Reference proteome</keyword>
<dbReference type="RefSeq" id="WP_231448034.1">
    <property type="nucleotide sequence ID" value="NZ_JAJOMB010000020.1"/>
</dbReference>